<proteinExistence type="predicted"/>
<evidence type="ECO:0000313" key="5">
    <source>
        <dbReference type="Proteomes" id="UP001174909"/>
    </source>
</evidence>
<dbReference type="Proteomes" id="UP001174909">
    <property type="component" value="Unassembled WGS sequence"/>
</dbReference>
<evidence type="ECO:0000313" key="4">
    <source>
        <dbReference type="EMBL" id="CAI8013972.1"/>
    </source>
</evidence>
<keyword evidence="1" id="KW-0812">Transmembrane</keyword>
<dbReference type="SMART" id="SM00060">
    <property type="entry name" value="FN3"/>
    <property type="match status" value="1"/>
</dbReference>
<dbReference type="InterPro" id="IPR003961">
    <property type="entry name" value="FN3_dom"/>
</dbReference>
<feature type="transmembrane region" description="Helical" evidence="1">
    <location>
        <begin position="426"/>
        <end position="449"/>
    </location>
</feature>
<gene>
    <name evidence="4" type="ORF">GBAR_LOCUS8789</name>
</gene>
<dbReference type="PROSITE" id="PS50853">
    <property type="entry name" value="FN3"/>
    <property type="match status" value="1"/>
</dbReference>
<feature type="domain" description="Fibronectin type-III" evidence="3">
    <location>
        <begin position="85"/>
        <end position="173"/>
    </location>
</feature>
<dbReference type="EMBL" id="CASHTH010001317">
    <property type="protein sequence ID" value="CAI8013972.1"/>
    <property type="molecule type" value="Genomic_DNA"/>
</dbReference>
<organism evidence="4 5">
    <name type="scientific">Geodia barretti</name>
    <name type="common">Barrett's horny sponge</name>
    <dbReference type="NCBI Taxonomy" id="519541"/>
    <lineage>
        <taxon>Eukaryota</taxon>
        <taxon>Metazoa</taxon>
        <taxon>Porifera</taxon>
        <taxon>Demospongiae</taxon>
        <taxon>Heteroscleromorpha</taxon>
        <taxon>Tetractinellida</taxon>
        <taxon>Astrophorina</taxon>
        <taxon>Geodiidae</taxon>
        <taxon>Geodia</taxon>
    </lineage>
</organism>
<comment type="caution">
    <text evidence="4">The sequence shown here is derived from an EMBL/GenBank/DDBJ whole genome shotgun (WGS) entry which is preliminary data.</text>
</comment>
<evidence type="ECO:0000259" key="3">
    <source>
        <dbReference type="PROSITE" id="PS50853"/>
    </source>
</evidence>
<dbReference type="InterPro" id="IPR036116">
    <property type="entry name" value="FN3_sf"/>
</dbReference>
<evidence type="ECO:0008006" key="6">
    <source>
        <dbReference type="Google" id="ProtNLM"/>
    </source>
</evidence>
<accession>A0AA35RMT9</accession>
<dbReference type="PROSITE" id="PS50835">
    <property type="entry name" value="IG_LIKE"/>
    <property type="match status" value="1"/>
</dbReference>
<keyword evidence="1" id="KW-1133">Transmembrane helix</keyword>
<dbReference type="AlphaFoldDB" id="A0AA35RMT9"/>
<evidence type="ECO:0000256" key="1">
    <source>
        <dbReference type="SAM" id="Phobius"/>
    </source>
</evidence>
<dbReference type="InterPro" id="IPR013783">
    <property type="entry name" value="Ig-like_fold"/>
</dbReference>
<keyword evidence="5" id="KW-1185">Reference proteome</keyword>
<feature type="domain" description="Ig-like" evidence="2">
    <location>
        <begin position="172"/>
        <end position="273"/>
    </location>
</feature>
<dbReference type="CDD" id="cd00063">
    <property type="entry name" value="FN3"/>
    <property type="match status" value="1"/>
</dbReference>
<dbReference type="SUPFAM" id="SSF49265">
    <property type="entry name" value="Fibronectin type III"/>
    <property type="match status" value="1"/>
</dbReference>
<keyword evidence="1" id="KW-0472">Membrane</keyword>
<evidence type="ECO:0000259" key="2">
    <source>
        <dbReference type="PROSITE" id="PS50835"/>
    </source>
</evidence>
<reference evidence="4" key="1">
    <citation type="submission" date="2023-03" db="EMBL/GenBank/DDBJ databases">
        <authorList>
            <person name="Steffen K."/>
            <person name="Cardenas P."/>
        </authorList>
    </citation>
    <scope>NUCLEOTIDE SEQUENCE</scope>
</reference>
<dbReference type="InterPro" id="IPR007110">
    <property type="entry name" value="Ig-like_dom"/>
</dbReference>
<sequence length="538" mass="58045">VQEERYHETSQLILDTSLNSVYDTRLRVKGRKCGTYNCTIGNNIRYFLPEASITEVIGSKTIIGTTLNVYGVLHLLTHFYSVAREPTNLTTVIPESNSTHVNITVSWESQDYVVYYQPKGGPVISDRVSGGETDTHSLDGLQRGVTYYISIVALSPHLPSPLVGPITVIANPPLIYVETSPESLTTSPNTQFSVNCTARAEVDGQSIPVDIEWIRIAISPPSGPSELMPTLYTTTGSPERGYQSVLTTSENDTIIVYRCTAKTLRYSESKDTTAFIRVVQSPPSNVNGCTSFVTLTTTVTSSETATVVSSTSIKPSTTLQITGTATVAVNKTVTPAEDIALSSHSSDTRLFSPTTTPASNSNMVIATSVTSASVITCAEDIEPCTRRSITPTRKNMVIATPATPVSETCSCTKDVDKEPCSTESTAVIAGGVGGGIILCQILVCLPIAIFCICNRYLFVSQSVTWFVVLGWTLYTELCICHLYRSAYSKKMETHSNTAYGVVPARREEPVYDVINQPLNQSAAKLPLSSNVATASTAM</sequence>
<feature type="non-terminal residue" evidence="4">
    <location>
        <position position="1"/>
    </location>
</feature>
<name>A0AA35RMT9_GEOBA</name>
<dbReference type="Gene3D" id="2.60.40.10">
    <property type="entry name" value="Immunoglobulins"/>
    <property type="match status" value="1"/>
</dbReference>
<protein>
    <recommendedName>
        <fullName evidence="6">Fibronectin type-III domain-containing protein</fullName>
    </recommendedName>
</protein>